<comment type="caution">
    <text evidence="8">The sequence shown here is derived from an EMBL/GenBank/DDBJ whole genome shotgun (WGS) entry which is preliminary data.</text>
</comment>
<feature type="transmembrane region" description="Helical" evidence="7">
    <location>
        <begin position="63"/>
        <end position="80"/>
    </location>
</feature>
<dbReference type="InterPro" id="IPR001851">
    <property type="entry name" value="ABC_transp_permease"/>
</dbReference>
<evidence type="ECO:0000313" key="8">
    <source>
        <dbReference type="EMBL" id="MBM7658194.1"/>
    </source>
</evidence>
<dbReference type="CDD" id="cd06581">
    <property type="entry name" value="TM_PBP1_LivM_like"/>
    <property type="match status" value="1"/>
</dbReference>
<feature type="transmembrane region" description="Helical" evidence="7">
    <location>
        <begin position="154"/>
        <end position="175"/>
    </location>
</feature>
<comment type="subcellular location">
    <subcellularLocation>
        <location evidence="1">Cell membrane</location>
        <topology evidence="1">Multi-pass membrane protein</topology>
    </subcellularLocation>
</comment>
<evidence type="ECO:0000313" key="9">
    <source>
        <dbReference type="Proteomes" id="UP000823201"/>
    </source>
</evidence>
<evidence type="ECO:0000256" key="2">
    <source>
        <dbReference type="ARBA" id="ARBA00022475"/>
    </source>
</evidence>
<dbReference type="PANTHER" id="PTHR30482:SF10">
    <property type="entry name" value="HIGH-AFFINITY BRANCHED-CHAIN AMINO ACID TRANSPORT PROTEIN BRAE"/>
    <property type="match status" value="1"/>
</dbReference>
<keyword evidence="5 7" id="KW-0472">Membrane</keyword>
<dbReference type="Pfam" id="PF02653">
    <property type="entry name" value="BPD_transp_2"/>
    <property type="match status" value="1"/>
</dbReference>
<feature type="transmembrane region" description="Helical" evidence="7">
    <location>
        <begin position="182"/>
        <end position="200"/>
    </location>
</feature>
<feature type="transmembrane region" description="Helical" evidence="7">
    <location>
        <begin position="40"/>
        <end position="56"/>
    </location>
</feature>
<dbReference type="Proteomes" id="UP000823201">
    <property type="component" value="Unassembled WGS sequence"/>
</dbReference>
<feature type="transmembrane region" description="Helical" evidence="7">
    <location>
        <begin position="15"/>
        <end position="34"/>
    </location>
</feature>
<protein>
    <submittedName>
        <fullName evidence="8">Branched-chain amino acid transport system permease protein</fullName>
    </submittedName>
</protein>
<keyword evidence="4 7" id="KW-1133">Transmembrane helix</keyword>
<feature type="transmembrane region" description="Helical" evidence="7">
    <location>
        <begin position="115"/>
        <end position="134"/>
    </location>
</feature>
<sequence>MVKEWFHKFSQSSRAQLFFIITYVLVTCLGLYLLEDSASAIFPFLLVLLSLLILYYMKINVKLKWAIGFIIIAVMIPLSASQGSNFQAFMDVGTLVLIYVAMSLGLNIVVGFAGLLDLGFIAFFAVGAYTYGIFGSKQANHFMPFGHYPLPGDTFWIFIFVGAIIAAIFGILLGIPVLRVRGDYLAIVTLGFGEIIRIVFNNMDHPINITNGSMGISQIQPPRIFGYPIDTPSEFYYVALFIFILVIYVVKHLENSKLGRSWKAVRDNEIAAQAMGIPLVKTKLAAFAIGASFSGMMGTVFAAKQMFVDATSFTYLESTMILVMVILGGMGSVPGVILGAAVVIILNNQVLTDLSNWMTSLSTAGILNVPDALSPSKMQRFIFGILLVVFALYRTQGLIPHKNKKVDAERLKREAAAEPPYGNSEAKTNLEGSDS</sequence>
<keyword evidence="2" id="KW-1003">Cell membrane</keyword>
<evidence type="ECO:0000256" key="3">
    <source>
        <dbReference type="ARBA" id="ARBA00022692"/>
    </source>
</evidence>
<name>A0ABS2QAK0_9BACL</name>
<evidence type="ECO:0000256" key="5">
    <source>
        <dbReference type="ARBA" id="ARBA00023136"/>
    </source>
</evidence>
<evidence type="ECO:0000256" key="7">
    <source>
        <dbReference type="SAM" id="Phobius"/>
    </source>
</evidence>
<feature type="transmembrane region" description="Helical" evidence="7">
    <location>
        <begin position="378"/>
        <end position="395"/>
    </location>
</feature>
<evidence type="ECO:0000256" key="6">
    <source>
        <dbReference type="SAM" id="MobiDB-lite"/>
    </source>
</evidence>
<evidence type="ECO:0000256" key="1">
    <source>
        <dbReference type="ARBA" id="ARBA00004651"/>
    </source>
</evidence>
<organism evidence="8 9">
    <name type="scientific">Sporolactobacillus spathodeae</name>
    <dbReference type="NCBI Taxonomy" id="1465502"/>
    <lineage>
        <taxon>Bacteria</taxon>
        <taxon>Bacillati</taxon>
        <taxon>Bacillota</taxon>
        <taxon>Bacilli</taxon>
        <taxon>Bacillales</taxon>
        <taxon>Sporolactobacillaceae</taxon>
        <taxon>Sporolactobacillus</taxon>
    </lineage>
</organism>
<gene>
    <name evidence="8" type="ORF">JOC27_001647</name>
</gene>
<reference evidence="8 9" key="1">
    <citation type="submission" date="2021-01" db="EMBL/GenBank/DDBJ databases">
        <title>Genomic Encyclopedia of Type Strains, Phase IV (KMG-IV): sequencing the most valuable type-strain genomes for metagenomic binning, comparative biology and taxonomic classification.</title>
        <authorList>
            <person name="Goeker M."/>
        </authorList>
    </citation>
    <scope>NUCLEOTIDE SEQUENCE [LARGE SCALE GENOMIC DNA]</scope>
    <source>
        <strain evidence="8 9">DSM 100968</strain>
    </source>
</reference>
<keyword evidence="3 7" id="KW-0812">Transmembrane</keyword>
<feature type="transmembrane region" description="Helical" evidence="7">
    <location>
        <begin position="321"/>
        <end position="346"/>
    </location>
</feature>
<proteinExistence type="predicted"/>
<dbReference type="PANTHER" id="PTHR30482">
    <property type="entry name" value="HIGH-AFFINITY BRANCHED-CHAIN AMINO ACID TRANSPORT SYSTEM PERMEASE"/>
    <property type="match status" value="1"/>
</dbReference>
<dbReference type="RefSeq" id="WP_205006760.1">
    <property type="nucleotide sequence ID" value="NZ_CBCRXA010000012.1"/>
</dbReference>
<dbReference type="EMBL" id="JAFBEV010000013">
    <property type="protein sequence ID" value="MBM7658194.1"/>
    <property type="molecule type" value="Genomic_DNA"/>
</dbReference>
<feature type="region of interest" description="Disordered" evidence="6">
    <location>
        <begin position="410"/>
        <end position="435"/>
    </location>
</feature>
<dbReference type="InterPro" id="IPR043428">
    <property type="entry name" value="LivM-like"/>
</dbReference>
<feature type="transmembrane region" description="Helical" evidence="7">
    <location>
        <begin position="86"/>
        <end position="108"/>
    </location>
</feature>
<keyword evidence="9" id="KW-1185">Reference proteome</keyword>
<feature type="transmembrane region" description="Helical" evidence="7">
    <location>
        <begin position="235"/>
        <end position="253"/>
    </location>
</feature>
<evidence type="ECO:0000256" key="4">
    <source>
        <dbReference type="ARBA" id="ARBA00022989"/>
    </source>
</evidence>
<feature type="compositionally biased region" description="Polar residues" evidence="6">
    <location>
        <begin position="425"/>
        <end position="435"/>
    </location>
</feature>
<accession>A0ABS2QAK0</accession>